<name>A0A9W8Q5J7_AKAMU</name>
<comment type="caution">
    <text evidence="1">The sequence shown here is derived from an EMBL/GenBank/DDBJ whole genome shotgun (WGS) entry which is preliminary data.</text>
</comment>
<evidence type="ECO:0000313" key="2">
    <source>
        <dbReference type="Proteomes" id="UP001144673"/>
    </source>
</evidence>
<organism evidence="1 2">
    <name type="scientific">Akanthomyces muscarius</name>
    <name type="common">Entomopathogenic fungus</name>
    <name type="synonym">Lecanicillium muscarium</name>
    <dbReference type="NCBI Taxonomy" id="2231603"/>
    <lineage>
        <taxon>Eukaryota</taxon>
        <taxon>Fungi</taxon>
        <taxon>Dikarya</taxon>
        <taxon>Ascomycota</taxon>
        <taxon>Pezizomycotina</taxon>
        <taxon>Sordariomycetes</taxon>
        <taxon>Hypocreomycetidae</taxon>
        <taxon>Hypocreales</taxon>
        <taxon>Cordycipitaceae</taxon>
        <taxon>Akanthomyces</taxon>
    </lineage>
</organism>
<gene>
    <name evidence="1" type="ORF">LMH87_004395</name>
</gene>
<reference evidence="1" key="1">
    <citation type="journal article" date="2023" name="Access Microbiol">
        <title>De-novo genome assembly for Akanthomyces muscarius, a biocontrol agent of insect agricultural pests.</title>
        <authorList>
            <person name="Erdos Z."/>
            <person name="Studholme D.J."/>
            <person name="Raymond B."/>
            <person name="Sharma M."/>
        </authorList>
    </citation>
    <scope>NUCLEOTIDE SEQUENCE</scope>
    <source>
        <strain evidence="1">Ve6</strain>
    </source>
</reference>
<sequence>MVRRGRGKWWQPNGVKCLVPVTLQWPTALKKRNIPSAAVSLPRPLRAPAAGHKLVKAALSGSVPAAAADSIGSSTGRAARICRAHALFPRGTPAQAATTSSNR</sequence>
<dbReference type="RefSeq" id="XP_056049217.1">
    <property type="nucleotide sequence ID" value="XM_056195605.1"/>
</dbReference>
<accession>A0A9W8Q5J7</accession>
<proteinExistence type="predicted"/>
<protein>
    <submittedName>
        <fullName evidence="1">Uncharacterized protein</fullName>
    </submittedName>
</protein>
<dbReference type="AlphaFoldDB" id="A0A9W8Q5J7"/>
<keyword evidence="2" id="KW-1185">Reference proteome</keyword>
<dbReference type="KEGG" id="amus:LMH87_004395"/>
<dbReference type="GeneID" id="80891554"/>
<dbReference type="EMBL" id="JAJHUN010000011">
    <property type="protein sequence ID" value="KAJ4145547.1"/>
    <property type="molecule type" value="Genomic_DNA"/>
</dbReference>
<evidence type="ECO:0000313" key="1">
    <source>
        <dbReference type="EMBL" id="KAJ4145547.1"/>
    </source>
</evidence>
<dbReference type="Proteomes" id="UP001144673">
    <property type="component" value="Chromosome 2"/>
</dbReference>